<keyword evidence="1" id="KW-0732">Signal</keyword>
<dbReference type="Gene3D" id="2.40.128.110">
    <property type="entry name" value="Lipid/polyisoprenoid-binding, YceI-like"/>
    <property type="match status" value="1"/>
</dbReference>
<protein>
    <recommendedName>
        <fullName evidence="2">Lipid/polyisoprenoid-binding YceI-like domain-containing protein</fullName>
    </recommendedName>
</protein>
<feature type="chain" id="PRO_5012792502" description="Lipid/polyisoprenoid-binding YceI-like domain-containing protein" evidence="1">
    <location>
        <begin position="24"/>
        <end position="207"/>
    </location>
</feature>
<proteinExistence type="predicted"/>
<dbReference type="EMBL" id="CP015583">
    <property type="protein sequence ID" value="APT59226.1"/>
    <property type="molecule type" value="Genomic_DNA"/>
</dbReference>
<accession>A0A1L7AKD9</accession>
<dbReference type="eggNOG" id="COG2353">
    <property type="taxonomic scope" value="Bacteria"/>
</dbReference>
<evidence type="ECO:0000313" key="4">
    <source>
        <dbReference type="Proteomes" id="UP000185494"/>
    </source>
</evidence>
<dbReference type="STRING" id="257708.RGI145_09020"/>
<dbReference type="PANTHER" id="PTHR34406:SF1">
    <property type="entry name" value="PROTEIN YCEI"/>
    <property type="match status" value="1"/>
</dbReference>
<dbReference type="SMART" id="SM00867">
    <property type="entry name" value="YceI"/>
    <property type="match status" value="1"/>
</dbReference>
<dbReference type="Pfam" id="PF04264">
    <property type="entry name" value="YceI"/>
    <property type="match status" value="1"/>
</dbReference>
<dbReference type="Proteomes" id="UP000185494">
    <property type="component" value="Chromosome 1"/>
</dbReference>
<organism evidence="3 4">
    <name type="scientific">Roseomonas gilardii</name>
    <dbReference type="NCBI Taxonomy" id="257708"/>
    <lineage>
        <taxon>Bacteria</taxon>
        <taxon>Pseudomonadati</taxon>
        <taxon>Pseudomonadota</taxon>
        <taxon>Alphaproteobacteria</taxon>
        <taxon>Acetobacterales</taxon>
        <taxon>Roseomonadaceae</taxon>
        <taxon>Roseomonas</taxon>
    </lineage>
</organism>
<dbReference type="InterPro" id="IPR007372">
    <property type="entry name" value="Lipid/polyisoprenoid-bd_YceI"/>
</dbReference>
<evidence type="ECO:0000313" key="3">
    <source>
        <dbReference type="EMBL" id="APT59226.1"/>
    </source>
</evidence>
<dbReference type="KEGG" id="rgi:RGI145_09020"/>
<dbReference type="InterPro" id="IPR036761">
    <property type="entry name" value="TTHA0802/YceI-like_sf"/>
</dbReference>
<gene>
    <name evidence="3" type="ORF">RGI145_09020</name>
</gene>
<feature type="signal peptide" evidence="1">
    <location>
        <begin position="1"/>
        <end position="23"/>
    </location>
</feature>
<sequence>MRRRVLAGFLLPLLLLPALPALPQGVPGMNRDPMAIRAGRYRLDSTHGRITWAVNHFGLSIYRGQITGIEARLVLDPANIAGTVLEVTVPIDGLRTSDADLDRHLRTPDFFDLSRFPQARFVAEKVERTGDRGARVHGRLTLHGVTKPVTLRVAFNAAGVHPVSRLYTLGFDGKATIRRSEFGMTGYLPAVGDEVSLELEGEFQLQE</sequence>
<evidence type="ECO:0000256" key="1">
    <source>
        <dbReference type="SAM" id="SignalP"/>
    </source>
</evidence>
<dbReference type="SUPFAM" id="SSF101874">
    <property type="entry name" value="YceI-like"/>
    <property type="match status" value="1"/>
</dbReference>
<reference evidence="3 4" key="1">
    <citation type="submission" date="2016-05" db="EMBL/GenBank/DDBJ databases">
        <title>Complete Genome and Methylome Analysis of Psychrotrophic Bacterial Isolates from Antarctic Lake Untersee.</title>
        <authorList>
            <person name="Fomenkov A."/>
            <person name="Akimov V.N."/>
            <person name="Vasilyeva L.V."/>
            <person name="Andersen D."/>
            <person name="Vincze T."/>
            <person name="Roberts R.J."/>
        </authorList>
    </citation>
    <scope>NUCLEOTIDE SEQUENCE [LARGE SCALE GENOMIC DNA]</scope>
    <source>
        <strain evidence="3 4">U14-5</strain>
    </source>
</reference>
<feature type="domain" description="Lipid/polyisoprenoid-binding YceI-like" evidence="2">
    <location>
        <begin position="40"/>
        <end position="204"/>
    </location>
</feature>
<evidence type="ECO:0000259" key="2">
    <source>
        <dbReference type="SMART" id="SM00867"/>
    </source>
</evidence>
<dbReference type="RefSeq" id="WP_075799959.1">
    <property type="nucleotide sequence ID" value="NZ_CP015583.1"/>
</dbReference>
<dbReference type="AlphaFoldDB" id="A0A1L7AKD9"/>
<name>A0A1L7AKD9_9PROT</name>
<dbReference type="PANTHER" id="PTHR34406">
    <property type="entry name" value="PROTEIN YCEI"/>
    <property type="match status" value="1"/>
</dbReference>